<organism evidence="1 2">
    <name type="scientific">Gymnopilus junonius</name>
    <name type="common">Spectacular rustgill mushroom</name>
    <name type="synonym">Gymnopilus spectabilis subsp. junonius</name>
    <dbReference type="NCBI Taxonomy" id="109634"/>
    <lineage>
        <taxon>Eukaryota</taxon>
        <taxon>Fungi</taxon>
        <taxon>Dikarya</taxon>
        <taxon>Basidiomycota</taxon>
        <taxon>Agaricomycotina</taxon>
        <taxon>Agaricomycetes</taxon>
        <taxon>Agaricomycetidae</taxon>
        <taxon>Agaricales</taxon>
        <taxon>Agaricineae</taxon>
        <taxon>Hymenogastraceae</taxon>
        <taxon>Gymnopilus</taxon>
    </lineage>
</organism>
<protein>
    <submittedName>
        <fullName evidence="1">Uncharacterized protein</fullName>
    </submittedName>
</protein>
<accession>A0A9P5NUP7</accession>
<name>A0A9P5NUP7_GYMJU</name>
<proteinExistence type="predicted"/>
<comment type="caution">
    <text evidence="1">The sequence shown here is derived from an EMBL/GenBank/DDBJ whole genome shotgun (WGS) entry which is preliminary data.</text>
</comment>
<keyword evidence="2" id="KW-1185">Reference proteome</keyword>
<evidence type="ECO:0000313" key="1">
    <source>
        <dbReference type="EMBL" id="KAF8905953.1"/>
    </source>
</evidence>
<reference evidence="1" key="1">
    <citation type="submission" date="2020-11" db="EMBL/GenBank/DDBJ databases">
        <authorList>
            <consortium name="DOE Joint Genome Institute"/>
            <person name="Ahrendt S."/>
            <person name="Riley R."/>
            <person name="Andreopoulos W."/>
            <person name="LaButti K."/>
            <person name="Pangilinan J."/>
            <person name="Ruiz-duenas F.J."/>
            <person name="Barrasa J.M."/>
            <person name="Sanchez-Garcia M."/>
            <person name="Camarero S."/>
            <person name="Miyauchi S."/>
            <person name="Serrano A."/>
            <person name="Linde D."/>
            <person name="Babiker R."/>
            <person name="Drula E."/>
            <person name="Ayuso-Fernandez I."/>
            <person name="Pacheco R."/>
            <person name="Padilla G."/>
            <person name="Ferreira P."/>
            <person name="Barriuso J."/>
            <person name="Kellner H."/>
            <person name="Castanera R."/>
            <person name="Alfaro M."/>
            <person name="Ramirez L."/>
            <person name="Pisabarro A.G."/>
            <person name="Kuo A."/>
            <person name="Tritt A."/>
            <person name="Lipzen A."/>
            <person name="He G."/>
            <person name="Yan M."/>
            <person name="Ng V."/>
            <person name="Cullen D."/>
            <person name="Martin F."/>
            <person name="Rosso M.-N."/>
            <person name="Henrissat B."/>
            <person name="Hibbett D."/>
            <person name="Martinez A.T."/>
            <person name="Grigoriev I.V."/>
        </authorList>
    </citation>
    <scope>NUCLEOTIDE SEQUENCE</scope>
    <source>
        <strain evidence="1">AH 44721</strain>
    </source>
</reference>
<gene>
    <name evidence="1" type="ORF">CPB84DRAFT_1676078</name>
</gene>
<dbReference type="OrthoDB" id="2631350at2759"/>
<evidence type="ECO:0000313" key="2">
    <source>
        <dbReference type="Proteomes" id="UP000724874"/>
    </source>
</evidence>
<dbReference type="EMBL" id="JADNYJ010000020">
    <property type="protein sequence ID" value="KAF8905953.1"/>
    <property type="molecule type" value="Genomic_DNA"/>
</dbReference>
<dbReference type="AlphaFoldDB" id="A0A9P5NUP7"/>
<dbReference type="Proteomes" id="UP000724874">
    <property type="component" value="Unassembled WGS sequence"/>
</dbReference>
<sequence length="145" mass="16126">MTDLLLPFIPPGQPRPSISSLRILAQLSPNLKRLRIPLNTSDPVPTFVSSGFPHAPGREHELQVLTVASGDEDWELRDLLHFARHVEYLFPRLKSVRAYKGGVGGNGGQGREIDGDVSRWEQVNDLVMMYQAVRRETVSLIGKGS</sequence>